<reference evidence="2 3" key="1">
    <citation type="journal article" date="2019" name="Int. J. Syst. Evol. Microbiol.">
        <title>The Global Catalogue of Microorganisms (GCM) 10K type strain sequencing project: providing services to taxonomists for standard genome sequencing and annotation.</title>
        <authorList>
            <consortium name="The Broad Institute Genomics Platform"/>
            <consortium name="The Broad Institute Genome Sequencing Center for Infectious Disease"/>
            <person name="Wu L."/>
            <person name="Ma J."/>
        </authorList>
    </citation>
    <scope>NUCLEOTIDE SEQUENCE [LARGE SCALE GENOMIC DNA]</scope>
    <source>
        <strain evidence="2 3">JCM 14560</strain>
    </source>
</reference>
<comment type="caution">
    <text evidence="2">The sequence shown here is derived from an EMBL/GenBank/DDBJ whole genome shotgun (WGS) entry which is preliminary data.</text>
</comment>
<sequence length="39" mass="4214">MAENQNETTTDQEQDAPEVIAHGVTEEEAPCVVQTGVEN</sequence>
<evidence type="ECO:0000313" key="3">
    <source>
        <dbReference type="Proteomes" id="UP001422759"/>
    </source>
</evidence>
<dbReference type="Proteomes" id="UP001422759">
    <property type="component" value="Unassembled WGS sequence"/>
</dbReference>
<protein>
    <submittedName>
        <fullName evidence="2">Uncharacterized protein</fullName>
    </submittedName>
</protein>
<accession>A0ABN2YVP1</accession>
<gene>
    <name evidence="2" type="ORF">GCM10009760_08690</name>
</gene>
<evidence type="ECO:0000256" key="1">
    <source>
        <dbReference type="SAM" id="MobiDB-lite"/>
    </source>
</evidence>
<dbReference type="EMBL" id="BAAANT010000003">
    <property type="protein sequence ID" value="GAA2133011.1"/>
    <property type="molecule type" value="Genomic_DNA"/>
</dbReference>
<organism evidence="2 3">
    <name type="scientific">Kitasatospora kazusensis</name>
    <dbReference type="NCBI Taxonomy" id="407974"/>
    <lineage>
        <taxon>Bacteria</taxon>
        <taxon>Bacillati</taxon>
        <taxon>Actinomycetota</taxon>
        <taxon>Actinomycetes</taxon>
        <taxon>Kitasatosporales</taxon>
        <taxon>Streptomycetaceae</taxon>
        <taxon>Kitasatospora</taxon>
    </lineage>
</organism>
<keyword evidence="3" id="KW-1185">Reference proteome</keyword>
<feature type="region of interest" description="Disordered" evidence="1">
    <location>
        <begin position="1"/>
        <end position="39"/>
    </location>
</feature>
<evidence type="ECO:0000313" key="2">
    <source>
        <dbReference type="EMBL" id="GAA2133011.1"/>
    </source>
</evidence>
<name>A0ABN2YVP1_9ACTN</name>
<proteinExistence type="predicted"/>